<proteinExistence type="predicted"/>
<gene>
    <name evidence="1" type="ORF">A3860_14510</name>
</gene>
<dbReference type="AlphaFoldDB" id="A0A1V9G5F6"/>
<dbReference type="Proteomes" id="UP000192796">
    <property type="component" value="Unassembled WGS sequence"/>
</dbReference>
<dbReference type="STRING" id="1703345.A3860_14510"/>
<organism evidence="1 2">
    <name type="scientific">Niastella vici</name>
    <dbReference type="NCBI Taxonomy" id="1703345"/>
    <lineage>
        <taxon>Bacteria</taxon>
        <taxon>Pseudomonadati</taxon>
        <taxon>Bacteroidota</taxon>
        <taxon>Chitinophagia</taxon>
        <taxon>Chitinophagales</taxon>
        <taxon>Chitinophagaceae</taxon>
        <taxon>Niastella</taxon>
    </lineage>
</organism>
<dbReference type="EMBL" id="LVYD01000013">
    <property type="protein sequence ID" value="OQP65807.1"/>
    <property type="molecule type" value="Genomic_DNA"/>
</dbReference>
<sequence>MELENMNQYVHTLFLIEDLNDEIKRLTKEPDQYPLRKKLFLSSYHAFREDLKNQVVTYELSRTKQSS</sequence>
<name>A0A1V9G5F6_9BACT</name>
<protein>
    <submittedName>
        <fullName evidence="1">Uncharacterized protein</fullName>
    </submittedName>
</protein>
<reference evidence="1 2" key="1">
    <citation type="submission" date="2016-03" db="EMBL/GenBank/DDBJ databases">
        <title>Niastella vici sp. nov., isolated from farmland soil.</title>
        <authorList>
            <person name="Chen L."/>
            <person name="Wang D."/>
            <person name="Yang S."/>
            <person name="Wang G."/>
        </authorList>
    </citation>
    <scope>NUCLEOTIDE SEQUENCE [LARGE SCALE GENOMIC DNA]</scope>
    <source>
        <strain evidence="1 2">DJ57</strain>
    </source>
</reference>
<evidence type="ECO:0000313" key="1">
    <source>
        <dbReference type="EMBL" id="OQP65807.1"/>
    </source>
</evidence>
<accession>A0A1V9G5F6</accession>
<evidence type="ECO:0000313" key="2">
    <source>
        <dbReference type="Proteomes" id="UP000192796"/>
    </source>
</evidence>
<keyword evidence="2" id="KW-1185">Reference proteome</keyword>
<comment type="caution">
    <text evidence="1">The sequence shown here is derived from an EMBL/GenBank/DDBJ whole genome shotgun (WGS) entry which is preliminary data.</text>
</comment>